<keyword evidence="3" id="KW-1185">Reference proteome</keyword>
<keyword evidence="1" id="KW-0472">Membrane</keyword>
<keyword evidence="1" id="KW-0812">Transmembrane</keyword>
<gene>
    <name evidence="2" type="ORF">GCM10023095_32060</name>
</gene>
<sequence length="78" mass="8763">MAQRIPIPLYAHILNLIGSLLLAWGILEHFDLFHLLPANWYISLGGLGVDTLIILLGLVCIIPHQMIVVTAALNRRRR</sequence>
<dbReference type="RefSeq" id="WP_345014963.1">
    <property type="nucleotide sequence ID" value="NZ_BAABFC010000029.1"/>
</dbReference>
<organism evidence="2 3">
    <name type="scientific">Pseudaeromonas paramecii</name>
    <dbReference type="NCBI Taxonomy" id="2138166"/>
    <lineage>
        <taxon>Bacteria</taxon>
        <taxon>Pseudomonadati</taxon>
        <taxon>Pseudomonadota</taxon>
        <taxon>Gammaproteobacteria</taxon>
        <taxon>Aeromonadales</taxon>
        <taxon>Aeromonadaceae</taxon>
        <taxon>Pseudaeromonas</taxon>
    </lineage>
</organism>
<evidence type="ECO:0000256" key="1">
    <source>
        <dbReference type="SAM" id="Phobius"/>
    </source>
</evidence>
<dbReference type="EMBL" id="BAABFC010000029">
    <property type="protein sequence ID" value="GAA4504320.1"/>
    <property type="molecule type" value="Genomic_DNA"/>
</dbReference>
<accession>A0ABP8QJ71</accession>
<protein>
    <submittedName>
        <fullName evidence="2">Uncharacterized protein</fullName>
    </submittedName>
</protein>
<keyword evidence="1" id="KW-1133">Transmembrane helix</keyword>
<feature type="transmembrane region" description="Helical" evidence="1">
    <location>
        <begin position="7"/>
        <end position="27"/>
    </location>
</feature>
<evidence type="ECO:0000313" key="2">
    <source>
        <dbReference type="EMBL" id="GAA4504320.1"/>
    </source>
</evidence>
<name>A0ABP8QJ71_9GAMM</name>
<evidence type="ECO:0000313" key="3">
    <source>
        <dbReference type="Proteomes" id="UP001501321"/>
    </source>
</evidence>
<comment type="caution">
    <text evidence="2">The sequence shown here is derived from an EMBL/GenBank/DDBJ whole genome shotgun (WGS) entry which is preliminary data.</text>
</comment>
<dbReference type="Proteomes" id="UP001501321">
    <property type="component" value="Unassembled WGS sequence"/>
</dbReference>
<proteinExistence type="predicted"/>
<feature type="transmembrane region" description="Helical" evidence="1">
    <location>
        <begin position="47"/>
        <end position="73"/>
    </location>
</feature>
<reference evidence="3" key="1">
    <citation type="journal article" date="2019" name="Int. J. Syst. Evol. Microbiol.">
        <title>The Global Catalogue of Microorganisms (GCM) 10K type strain sequencing project: providing services to taxonomists for standard genome sequencing and annotation.</title>
        <authorList>
            <consortium name="The Broad Institute Genomics Platform"/>
            <consortium name="The Broad Institute Genome Sequencing Center for Infectious Disease"/>
            <person name="Wu L."/>
            <person name="Ma J."/>
        </authorList>
    </citation>
    <scope>NUCLEOTIDE SEQUENCE [LARGE SCALE GENOMIC DNA]</scope>
    <source>
        <strain evidence="3">JCM 32226</strain>
    </source>
</reference>